<dbReference type="EMBL" id="JBBPBN010000031">
    <property type="protein sequence ID" value="KAK9004182.1"/>
    <property type="molecule type" value="Genomic_DNA"/>
</dbReference>
<protein>
    <submittedName>
        <fullName evidence="2">Uncharacterized protein</fullName>
    </submittedName>
</protein>
<keyword evidence="3" id="KW-1185">Reference proteome</keyword>
<organism evidence="2 3">
    <name type="scientific">Hibiscus sabdariffa</name>
    <name type="common">roselle</name>
    <dbReference type="NCBI Taxonomy" id="183260"/>
    <lineage>
        <taxon>Eukaryota</taxon>
        <taxon>Viridiplantae</taxon>
        <taxon>Streptophyta</taxon>
        <taxon>Embryophyta</taxon>
        <taxon>Tracheophyta</taxon>
        <taxon>Spermatophyta</taxon>
        <taxon>Magnoliopsida</taxon>
        <taxon>eudicotyledons</taxon>
        <taxon>Gunneridae</taxon>
        <taxon>Pentapetalae</taxon>
        <taxon>rosids</taxon>
        <taxon>malvids</taxon>
        <taxon>Malvales</taxon>
        <taxon>Malvaceae</taxon>
        <taxon>Malvoideae</taxon>
        <taxon>Hibiscus</taxon>
    </lineage>
</organism>
<gene>
    <name evidence="2" type="ORF">V6N11_001989</name>
</gene>
<comment type="caution">
    <text evidence="2">The sequence shown here is derived from an EMBL/GenBank/DDBJ whole genome shotgun (WGS) entry which is preliminary data.</text>
</comment>
<sequence>MEEVSTFLDLMIIIWPLCIRLPFGLACHPTALWVQALRQKYRMNAISPLSIARPNCSSLWRALSNGWESVRNNIYWVMGDGNEVHLWNDSCVHCNLRPWINGTSGLSRLCSIL</sequence>
<evidence type="ECO:0000256" key="1">
    <source>
        <dbReference type="SAM" id="Phobius"/>
    </source>
</evidence>
<evidence type="ECO:0000313" key="3">
    <source>
        <dbReference type="Proteomes" id="UP001396334"/>
    </source>
</evidence>
<evidence type="ECO:0000313" key="2">
    <source>
        <dbReference type="EMBL" id="KAK9004182.1"/>
    </source>
</evidence>
<dbReference type="Proteomes" id="UP001396334">
    <property type="component" value="Unassembled WGS sequence"/>
</dbReference>
<accession>A0ABR2QU37</accession>
<keyword evidence="1" id="KW-0812">Transmembrane</keyword>
<proteinExistence type="predicted"/>
<keyword evidence="1" id="KW-0472">Membrane</keyword>
<reference evidence="2 3" key="1">
    <citation type="journal article" date="2024" name="G3 (Bethesda)">
        <title>Genome assembly of Hibiscus sabdariffa L. provides insights into metabolisms of medicinal natural products.</title>
        <authorList>
            <person name="Kim T."/>
        </authorList>
    </citation>
    <scope>NUCLEOTIDE SEQUENCE [LARGE SCALE GENOMIC DNA]</scope>
    <source>
        <strain evidence="2">TK-2024</strain>
        <tissue evidence="2">Old leaves</tissue>
    </source>
</reference>
<keyword evidence="1" id="KW-1133">Transmembrane helix</keyword>
<name>A0ABR2QU37_9ROSI</name>
<feature type="transmembrane region" description="Helical" evidence="1">
    <location>
        <begin position="12"/>
        <end position="34"/>
    </location>
</feature>